<reference evidence="2" key="2">
    <citation type="journal article" date="2021" name="PeerJ">
        <title>Extensive microbial diversity within the chicken gut microbiome revealed by metagenomics and culture.</title>
        <authorList>
            <person name="Gilroy R."/>
            <person name="Ravi A."/>
            <person name="Getino M."/>
            <person name="Pursley I."/>
            <person name="Horton D.L."/>
            <person name="Alikhan N.F."/>
            <person name="Baker D."/>
            <person name="Gharbi K."/>
            <person name="Hall N."/>
            <person name="Watson M."/>
            <person name="Adriaenssens E.M."/>
            <person name="Foster-Nyarko E."/>
            <person name="Jarju S."/>
            <person name="Secka A."/>
            <person name="Antonio M."/>
            <person name="Oren A."/>
            <person name="Chaudhuri R.R."/>
            <person name="La Ragione R."/>
            <person name="Hildebrand F."/>
            <person name="Pallen M.J."/>
        </authorList>
    </citation>
    <scope>NUCLEOTIDE SEQUENCE</scope>
    <source>
        <strain evidence="2">CHK136-897</strain>
    </source>
</reference>
<evidence type="ECO:0000313" key="3">
    <source>
        <dbReference type="Proteomes" id="UP000824142"/>
    </source>
</evidence>
<feature type="chain" id="PRO_5038624933" description="Lipoprotein SmpA/OmlA domain-containing protein" evidence="1">
    <location>
        <begin position="20"/>
        <end position="142"/>
    </location>
</feature>
<organism evidence="2 3">
    <name type="scientific">Candidatus Enterousia avicola</name>
    <dbReference type="NCBI Taxonomy" id="2840787"/>
    <lineage>
        <taxon>Bacteria</taxon>
        <taxon>Pseudomonadati</taxon>
        <taxon>Pseudomonadota</taxon>
        <taxon>Alphaproteobacteria</taxon>
        <taxon>Candidatus Enterousia</taxon>
    </lineage>
</organism>
<dbReference type="PROSITE" id="PS51257">
    <property type="entry name" value="PROKAR_LIPOPROTEIN"/>
    <property type="match status" value="1"/>
</dbReference>
<name>A0A9D1MQV0_9PROT</name>
<sequence>MKKLLLFLLVVLTACTFQTKHRGYVFPPNVEDVVANIKTTTQLTKEIGSPQVKTLYGDEVWVYYGVDENYRGPLPLKYDNKTVLLAWVDGKNIVKTKILTDKDLPDVLISEDETSIPAGIELNALQELFNNIGRFSPAGLGQ</sequence>
<evidence type="ECO:0000256" key="1">
    <source>
        <dbReference type="SAM" id="SignalP"/>
    </source>
</evidence>
<dbReference type="EMBL" id="DVNO01000002">
    <property type="protein sequence ID" value="HIU65053.1"/>
    <property type="molecule type" value="Genomic_DNA"/>
</dbReference>
<evidence type="ECO:0000313" key="2">
    <source>
        <dbReference type="EMBL" id="HIU65053.1"/>
    </source>
</evidence>
<proteinExistence type="predicted"/>
<reference evidence="2" key="1">
    <citation type="submission" date="2020-10" db="EMBL/GenBank/DDBJ databases">
        <authorList>
            <person name="Gilroy R."/>
        </authorList>
    </citation>
    <scope>NUCLEOTIDE SEQUENCE</scope>
    <source>
        <strain evidence="2">CHK136-897</strain>
    </source>
</reference>
<keyword evidence="1" id="KW-0732">Signal</keyword>
<evidence type="ECO:0008006" key="4">
    <source>
        <dbReference type="Google" id="ProtNLM"/>
    </source>
</evidence>
<protein>
    <recommendedName>
        <fullName evidence="4">Lipoprotein SmpA/OmlA domain-containing protein</fullName>
    </recommendedName>
</protein>
<dbReference type="Proteomes" id="UP000824142">
    <property type="component" value="Unassembled WGS sequence"/>
</dbReference>
<gene>
    <name evidence="2" type="ORF">IAC63_00215</name>
</gene>
<dbReference type="AlphaFoldDB" id="A0A9D1MQV0"/>
<accession>A0A9D1MQV0</accession>
<comment type="caution">
    <text evidence="2">The sequence shown here is derived from an EMBL/GenBank/DDBJ whole genome shotgun (WGS) entry which is preliminary data.</text>
</comment>
<feature type="signal peptide" evidence="1">
    <location>
        <begin position="1"/>
        <end position="19"/>
    </location>
</feature>